<accession>A0A8A4TDJ8</accession>
<evidence type="ECO:0008006" key="3">
    <source>
        <dbReference type="Google" id="ProtNLM"/>
    </source>
</evidence>
<name>A0A8A4TDJ8_SULCO</name>
<dbReference type="Gene3D" id="1.25.40.10">
    <property type="entry name" value="Tetratricopeptide repeat domain"/>
    <property type="match status" value="1"/>
</dbReference>
<dbReference type="RefSeq" id="WP_237377308.1">
    <property type="nucleotide sequence ID" value="NZ_CP071793.1"/>
</dbReference>
<protein>
    <recommendedName>
        <fullName evidence="3">Tetratricopeptide repeat protein</fullName>
    </recommendedName>
</protein>
<proteinExistence type="predicted"/>
<sequence>MNRPSPSSAARENHGPASHLATAELCLQRLDFMGARSILRKRLDQGADDFKTWNLLGVCWAQMGDYGRAVEVFRRFSERKNAKTVRHKAMFNRGLALFFRDLEQVGDCSVARTMGPRAMPTTVQPDQLPRDPFTEAVSIWQELLRLRTHSKDIFFAHLSFAFLQRGDLDRALDCMMSALSMSEHFYLTQYILGRLFLDLFYLSAEGSHYPINRTVAEFFEVEEFEIMFKEGDRCAVQRETHLDIAMQAFLEARRQNPMSLESTLGLSHTYLLAGMLEEAYESLAHAEALAPDSLQTLEMALVLHQRSAAPPETIRTLVNRIREQRRLTPRQPVTNILPAHYLL</sequence>
<dbReference type="Proteomes" id="UP000663929">
    <property type="component" value="Chromosome"/>
</dbReference>
<dbReference type="InterPro" id="IPR011990">
    <property type="entry name" value="TPR-like_helical_dom_sf"/>
</dbReference>
<dbReference type="EMBL" id="CP071793">
    <property type="protein sequence ID" value="QTD47640.1"/>
    <property type="molecule type" value="Genomic_DNA"/>
</dbReference>
<keyword evidence="2" id="KW-1185">Reference proteome</keyword>
<evidence type="ECO:0000313" key="1">
    <source>
        <dbReference type="EMBL" id="QTD47640.1"/>
    </source>
</evidence>
<dbReference type="KEGG" id="scor:J3U87_18770"/>
<organism evidence="1 2">
    <name type="scientific">Sulfidibacter corallicola</name>
    <dbReference type="NCBI Taxonomy" id="2818388"/>
    <lineage>
        <taxon>Bacteria</taxon>
        <taxon>Pseudomonadati</taxon>
        <taxon>Acidobacteriota</taxon>
        <taxon>Holophagae</taxon>
        <taxon>Acanthopleuribacterales</taxon>
        <taxon>Acanthopleuribacteraceae</taxon>
        <taxon>Sulfidibacter</taxon>
    </lineage>
</organism>
<gene>
    <name evidence="1" type="ORF">J3U87_18770</name>
</gene>
<dbReference type="AlphaFoldDB" id="A0A8A4TDJ8"/>
<dbReference type="SUPFAM" id="SSF48452">
    <property type="entry name" value="TPR-like"/>
    <property type="match status" value="1"/>
</dbReference>
<reference evidence="1" key="1">
    <citation type="submission" date="2021-03" db="EMBL/GenBank/DDBJ databases">
        <title>Acanthopleuribacteraceae sp. M133.</title>
        <authorList>
            <person name="Wang G."/>
        </authorList>
    </citation>
    <scope>NUCLEOTIDE SEQUENCE</scope>
    <source>
        <strain evidence="1">M133</strain>
    </source>
</reference>
<evidence type="ECO:0000313" key="2">
    <source>
        <dbReference type="Proteomes" id="UP000663929"/>
    </source>
</evidence>